<dbReference type="AlphaFoldDB" id="A0A2I0XFM4"/>
<gene>
    <name evidence="2" type="ORF">MA16_Dca023876</name>
</gene>
<reference evidence="2 3" key="2">
    <citation type="journal article" date="2017" name="Nature">
        <title>The Apostasia genome and the evolution of orchids.</title>
        <authorList>
            <person name="Zhang G.Q."/>
            <person name="Liu K.W."/>
            <person name="Li Z."/>
            <person name="Lohaus R."/>
            <person name="Hsiao Y.Y."/>
            <person name="Niu S.C."/>
            <person name="Wang J.Y."/>
            <person name="Lin Y.C."/>
            <person name="Xu Q."/>
            <person name="Chen L.J."/>
            <person name="Yoshida K."/>
            <person name="Fujiwara S."/>
            <person name="Wang Z.W."/>
            <person name="Zhang Y.Q."/>
            <person name="Mitsuda N."/>
            <person name="Wang M."/>
            <person name="Liu G.H."/>
            <person name="Pecoraro L."/>
            <person name="Huang H.X."/>
            <person name="Xiao X.J."/>
            <person name="Lin M."/>
            <person name="Wu X.Y."/>
            <person name="Wu W.L."/>
            <person name="Chen Y.Y."/>
            <person name="Chang S.B."/>
            <person name="Sakamoto S."/>
            <person name="Ohme-Takagi M."/>
            <person name="Yagi M."/>
            <person name="Zeng S.J."/>
            <person name="Shen C.Y."/>
            <person name="Yeh C.M."/>
            <person name="Luo Y.B."/>
            <person name="Tsai W.C."/>
            <person name="Van de Peer Y."/>
            <person name="Liu Z.J."/>
        </authorList>
    </citation>
    <scope>NUCLEOTIDE SEQUENCE [LARGE SCALE GENOMIC DNA]</scope>
    <source>
        <tissue evidence="2">The whole plant</tissue>
    </source>
</reference>
<sequence length="97" mass="11750">MPPRRNPQRPVRDMVVEDLQREVQRLHQELARRDQRDADRRQEEEEDLNPFHNEVSSEDEDRRRRPLRDRTVHRGDVGIKIDLPDFDGKLDPDEFVN</sequence>
<evidence type="ECO:0000313" key="2">
    <source>
        <dbReference type="EMBL" id="PKU86712.1"/>
    </source>
</evidence>
<proteinExistence type="predicted"/>
<evidence type="ECO:0000313" key="3">
    <source>
        <dbReference type="Proteomes" id="UP000233837"/>
    </source>
</evidence>
<feature type="region of interest" description="Disordered" evidence="1">
    <location>
        <begin position="29"/>
        <end position="97"/>
    </location>
</feature>
<accession>A0A2I0XFM4</accession>
<reference evidence="2 3" key="1">
    <citation type="journal article" date="2016" name="Sci. Rep.">
        <title>The Dendrobium catenatum Lindl. genome sequence provides insights into polysaccharide synthase, floral development and adaptive evolution.</title>
        <authorList>
            <person name="Zhang G.Q."/>
            <person name="Xu Q."/>
            <person name="Bian C."/>
            <person name="Tsai W.C."/>
            <person name="Yeh C.M."/>
            <person name="Liu K.W."/>
            <person name="Yoshida K."/>
            <person name="Zhang L.S."/>
            <person name="Chang S.B."/>
            <person name="Chen F."/>
            <person name="Shi Y."/>
            <person name="Su Y.Y."/>
            <person name="Zhang Y.Q."/>
            <person name="Chen L.J."/>
            <person name="Yin Y."/>
            <person name="Lin M."/>
            <person name="Huang H."/>
            <person name="Deng H."/>
            <person name="Wang Z.W."/>
            <person name="Zhu S.L."/>
            <person name="Zhao X."/>
            <person name="Deng C."/>
            <person name="Niu S.C."/>
            <person name="Huang J."/>
            <person name="Wang M."/>
            <person name="Liu G.H."/>
            <person name="Yang H.J."/>
            <person name="Xiao X.J."/>
            <person name="Hsiao Y.Y."/>
            <person name="Wu W.L."/>
            <person name="Chen Y.Y."/>
            <person name="Mitsuda N."/>
            <person name="Ohme-Takagi M."/>
            <person name="Luo Y.B."/>
            <person name="Van de Peer Y."/>
            <person name="Liu Z.J."/>
        </authorList>
    </citation>
    <scope>NUCLEOTIDE SEQUENCE [LARGE SCALE GENOMIC DNA]</scope>
    <source>
        <tissue evidence="2">The whole plant</tissue>
    </source>
</reference>
<keyword evidence="3" id="KW-1185">Reference proteome</keyword>
<evidence type="ECO:0000256" key="1">
    <source>
        <dbReference type="SAM" id="MobiDB-lite"/>
    </source>
</evidence>
<dbReference type="EMBL" id="KZ501928">
    <property type="protein sequence ID" value="PKU86712.1"/>
    <property type="molecule type" value="Genomic_DNA"/>
</dbReference>
<organism evidence="2 3">
    <name type="scientific">Dendrobium catenatum</name>
    <dbReference type="NCBI Taxonomy" id="906689"/>
    <lineage>
        <taxon>Eukaryota</taxon>
        <taxon>Viridiplantae</taxon>
        <taxon>Streptophyta</taxon>
        <taxon>Embryophyta</taxon>
        <taxon>Tracheophyta</taxon>
        <taxon>Spermatophyta</taxon>
        <taxon>Magnoliopsida</taxon>
        <taxon>Liliopsida</taxon>
        <taxon>Asparagales</taxon>
        <taxon>Orchidaceae</taxon>
        <taxon>Epidendroideae</taxon>
        <taxon>Malaxideae</taxon>
        <taxon>Dendrobiinae</taxon>
        <taxon>Dendrobium</taxon>
    </lineage>
</organism>
<dbReference type="Proteomes" id="UP000233837">
    <property type="component" value="Unassembled WGS sequence"/>
</dbReference>
<feature type="compositionally biased region" description="Basic and acidic residues" evidence="1">
    <location>
        <begin position="60"/>
        <end position="97"/>
    </location>
</feature>
<name>A0A2I0XFM4_9ASPA</name>
<protein>
    <submittedName>
        <fullName evidence="2">Uncharacterized protein</fullName>
    </submittedName>
</protein>
<feature type="compositionally biased region" description="Basic and acidic residues" evidence="1">
    <location>
        <begin position="29"/>
        <end position="43"/>
    </location>
</feature>